<dbReference type="RefSeq" id="WP_146660759.1">
    <property type="nucleotide sequence ID" value="NZ_CP019791.1"/>
</dbReference>
<evidence type="ECO:0000313" key="1">
    <source>
        <dbReference type="EMBL" id="AQT68061.1"/>
    </source>
</evidence>
<proteinExistence type="predicted"/>
<sequence precursor="true">MRTSVLVMLFFAFVLAGEGYSAPLTYVDAAISNTTLADGTALNVTTSPLNPEDVTTSGSSATANDHWHVRTGYANNSDLFASSAGSASPLLRTTISGLAANEHYTIYANYWVAGDGTPNGNNEWDIAAGLSVDGMTEYLWNQGTQITDSSYFDSAVMLSEDNRRLFEIKLGTVSADSSGQVQVFIDDFPGNDDRTWYDGVSYGVPEGECLNPPVADIDGNCKVDSADLQAFAQQWMSSRSGAEAQAGSLYRNVSDNGAWCWFADPRGMYRNGIMYVSFVTSHGDIQIVTYDSSTGDKDETTLRSGLQVDDHANPALNFLPDGRLMVFYSKHSGPNMFLRVSVNPEDITQWGPERSLDLNQTSWGYCYPNPVQLSSENDRLYLFWRGDSWNPTMSWSDDGGQSWVQGRNVILNPNQRPYVKIDSDGTERIHIAFTDGHPRNISTNSIYYMCYYNGNFHQADSTLIANMSSLPVAPRDTEVVYDGRVNNVRSWIWDVTSDENGYPVIVYATLPAENDHRYRYARWNGSEWIDNEIVAAGPWFPQTPEGQSEPEPHYSGGVILDHKNPSIVYLSRQINGIFEIEKWSTDDQGRTWTTKAITANSEKNNVRPYVLRNRPENQSGLCWMYGDYVYYTNYNTLIKTDIVDVPGDFNNSGRVDLADFSELALNWLDCGLYPVSFCSE</sequence>
<dbReference type="AlphaFoldDB" id="A0A1U9NJG5"/>
<reference evidence="2" key="1">
    <citation type="submission" date="2017-02" db="EMBL/GenBank/DDBJ databases">
        <title>Comparative genomics and description of representatives of a novel lineage of planctomycetes thriving in anoxic sediments.</title>
        <authorList>
            <person name="Spring S."/>
            <person name="Bunk B."/>
            <person name="Sproer C."/>
        </authorList>
    </citation>
    <scope>NUCLEOTIDE SEQUENCE [LARGE SCALE GENOMIC DNA]</scope>
    <source>
        <strain evidence="2">ST-NAGAB-D1</strain>
    </source>
</reference>
<dbReference type="InterPro" id="IPR018247">
    <property type="entry name" value="EF_Hand_1_Ca_BS"/>
</dbReference>
<accession>A0A1U9NJG5</accession>
<evidence type="ECO:0000313" key="2">
    <source>
        <dbReference type="Proteomes" id="UP000189674"/>
    </source>
</evidence>
<dbReference type="PROSITE" id="PS00018">
    <property type="entry name" value="EF_HAND_1"/>
    <property type="match status" value="1"/>
</dbReference>
<dbReference type="STRING" id="1936003.STSP2_01216"/>
<organism evidence="1 2">
    <name type="scientific">Anaerohalosphaera lusitana</name>
    <dbReference type="NCBI Taxonomy" id="1936003"/>
    <lineage>
        <taxon>Bacteria</taxon>
        <taxon>Pseudomonadati</taxon>
        <taxon>Planctomycetota</taxon>
        <taxon>Phycisphaerae</taxon>
        <taxon>Sedimentisphaerales</taxon>
        <taxon>Anaerohalosphaeraceae</taxon>
        <taxon>Anaerohalosphaera</taxon>
    </lineage>
</organism>
<dbReference type="KEGG" id="alus:STSP2_01216"/>
<dbReference type="SUPFAM" id="SSF50939">
    <property type="entry name" value="Sialidases"/>
    <property type="match status" value="1"/>
</dbReference>
<dbReference type="EMBL" id="CP019791">
    <property type="protein sequence ID" value="AQT68061.1"/>
    <property type="molecule type" value="Genomic_DNA"/>
</dbReference>
<dbReference type="Pfam" id="PF15892">
    <property type="entry name" value="BNR_4"/>
    <property type="match status" value="1"/>
</dbReference>
<protein>
    <submittedName>
        <fullName evidence="1">Putative neuraminidase (Sialidase)</fullName>
    </submittedName>
</protein>
<keyword evidence="2" id="KW-1185">Reference proteome</keyword>
<name>A0A1U9NJG5_9BACT</name>
<dbReference type="Proteomes" id="UP000189674">
    <property type="component" value="Chromosome"/>
</dbReference>
<dbReference type="InterPro" id="IPR036278">
    <property type="entry name" value="Sialidase_sf"/>
</dbReference>
<dbReference type="OrthoDB" id="6381507at2"/>
<gene>
    <name evidence="1" type="ORF">STSP2_01216</name>
</gene>
<dbReference type="Gene3D" id="2.120.10.10">
    <property type="match status" value="1"/>
</dbReference>